<evidence type="ECO:0000256" key="1">
    <source>
        <dbReference type="ARBA" id="ARBA00012513"/>
    </source>
</evidence>
<dbReference type="PROSITE" id="PS50011">
    <property type="entry name" value="PROTEIN_KINASE_DOM"/>
    <property type="match status" value="1"/>
</dbReference>
<evidence type="ECO:0000256" key="11">
    <source>
        <dbReference type="PROSITE-ProRule" id="PRU10141"/>
    </source>
</evidence>
<dbReference type="PANTHER" id="PTHR11042">
    <property type="entry name" value="EUKARYOTIC TRANSLATION INITIATION FACTOR 2-ALPHA KINASE EIF2-ALPHA KINASE -RELATED"/>
    <property type="match status" value="1"/>
</dbReference>
<evidence type="ECO:0000256" key="12">
    <source>
        <dbReference type="RuleBase" id="RU000304"/>
    </source>
</evidence>
<evidence type="ECO:0000313" key="16">
    <source>
        <dbReference type="Proteomes" id="UP001189429"/>
    </source>
</evidence>
<feature type="non-terminal residue" evidence="15">
    <location>
        <position position="407"/>
    </location>
</feature>
<feature type="compositionally biased region" description="Low complexity" evidence="13">
    <location>
        <begin position="82"/>
        <end position="92"/>
    </location>
</feature>
<feature type="binding site" evidence="11">
    <location>
        <position position="133"/>
    </location>
    <ligand>
        <name>ATP</name>
        <dbReference type="ChEBI" id="CHEBI:30616"/>
    </ligand>
</feature>
<evidence type="ECO:0000256" key="8">
    <source>
        <dbReference type="ARBA" id="ARBA00037982"/>
    </source>
</evidence>
<comment type="caution">
    <text evidence="15">The sequence shown here is derived from an EMBL/GenBank/DDBJ whole genome shotgun (WGS) entry which is preliminary data.</text>
</comment>
<dbReference type="Proteomes" id="UP001189429">
    <property type="component" value="Unassembled WGS sequence"/>
</dbReference>
<comment type="catalytic activity">
    <reaction evidence="9">
        <text>L-threonyl-[protein] + ATP = O-phospho-L-threonyl-[protein] + ADP + H(+)</text>
        <dbReference type="Rhea" id="RHEA:46608"/>
        <dbReference type="Rhea" id="RHEA-COMP:11060"/>
        <dbReference type="Rhea" id="RHEA-COMP:11605"/>
        <dbReference type="ChEBI" id="CHEBI:15378"/>
        <dbReference type="ChEBI" id="CHEBI:30013"/>
        <dbReference type="ChEBI" id="CHEBI:30616"/>
        <dbReference type="ChEBI" id="CHEBI:61977"/>
        <dbReference type="ChEBI" id="CHEBI:456216"/>
        <dbReference type="EC" id="2.7.11.1"/>
    </reaction>
    <physiologicalReaction direction="left-to-right" evidence="9">
        <dbReference type="Rhea" id="RHEA:46609"/>
    </physiologicalReaction>
</comment>
<evidence type="ECO:0000256" key="10">
    <source>
        <dbReference type="ARBA" id="ARBA00048977"/>
    </source>
</evidence>
<dbReference type="SMART" id="SM00220">
    <property type="entry name" value="S_TKc"/>
    <property type="match status" value="1"/>
</dbReference>
<dbReference type="InterPro" id="IPR017441">
    <property type="entry name" value="Protein_kinase_ATP_BS"/>
</dbReference>
<reference evidence="15" key="1">
    <citation type="submission" date="2023-10" db="EMBL/GenBank/DDBJ databases">
        <authorList>
            <person name="Chen Y."/>
            <person name="Shah S."/>
            <person name="Dougan E. K."/>
            <person name="Thang M."/>
            <person name="Chan C."/>
        </authorList>
    </citation>
    <scope>NUCLEOTIDE SEQUENCE [LARGE SCALE GENOMIC DNA]</scope>
</reference>
<keyword evidence="5" id="KW-0418">Kinase</keyword>
<organism evidence="15 16">
    <name type="scientific">Prorocentrum cordatum</name>
    <dbReference type="NCBI Taxonomy" id="2364126"/>
    <lineage>
        <taxon>Eukaryota</taxon>
        <taxon>Sar</taxon>
        <taxon>Alveolata</taxon>
        <taxon>Dinophyceae</taxon>
        <taxon>Prorocentrales</taxon>
        <taxon>Prorocentraceae</taxon>
        <taxon>Prorocentrum</taxon>
    </lineage>
</organism>
<evidence type="ECO:0000256" key="4">
    <source>
        <dbReference type="ARBA" id="ARBA00022741"/>
    </source>
</evidence>
<dbReference type="InterPro" id="IPR000719">
    <property type="entry name" value="Prot_kinase_dom"/>
</dbReference>
<keyword evidence="16" id="KW-1185">Reference proteome</keyword>
<dbReference type="InterPro" id="IPR050339">
    <property type="entry name" value="CC_SR_Kinase"/>
</dbReference>
<proteinExistence type="inferred from homology"/>
<dbReference type="PROSITE" id="PS00108">
    <property type="entry name" value="PROTEIN_KINASE_ST"/>
    <property type="match status" value="1"/>
</dbReference>
<accession>A0ABN9Q0H4</accession>
<dbReference type="EMBL" id="CAUYUJ010001824">
    <property type="protein sequence ID" value="CAK0797794.1"/>
    <property type="molecule type" value="Genomic_DNA"/>
</dbReference>
<keyword evidence="4 11" id="KW-0547">Nucleotide-binding</keyword>
<evidence type="ECO:0000256" key="3">
    <source>
        <dbReference type="ARBA" id="ARBA00022679"/>
    </source>
</evidence>
<keyword evidence="2 12" id="KW-0723">Serine/threonine-protein kinase</keyword>
<evidence type="ECO:0000313" key="15">
    <source>
        <dbReference type="EMBL" id="CAK0797794.1"/>
    </source>
</evidence>
<dbReference type="SUPFAM" id="SSF56112">
    <property type="entry name" value="Protein kinase-like (PK-like)"/>
    <property type="match status" value="1"/>
</dbReference>
<sequence length="407" mass="43602">AAACSPRRGSLGSYEAARAGAADADVEVLRQQQQVLLCLLGQASADPAALHKLYQELLRHGAAAKEALPGPGERVVPDRDAGAAAPPAGAPLSPGPPSRFEQDFERMELLGRGAFGEVWRCRHRLDGHEYAVKMVQFRSRASDGDRLRQRVAREVEVQASLAHPGIVRYHTSWVEGHWVYNQEPRAHDSRARHAVEAVSGDGSAALSLPEESEESGVVFGEASSAGTIECEPLPPVEIVPACGEPEFHATLYIQSELCSKDTLHSWIAQRNAAFASGQLTEEQREQWNRKACGIFAQVVDAVAHLHAQSCVHRDIKPANILFARDGRARVADFGLAKDSSHELGSWGVLPEGRASGWTASLPRTRAVGTPAYASPEQLAGAAAGSAGDVYSLGVILAELLCPVQTQM</sequence>
<evidence type="ECO:0000256" key="6">
    <source>
        <dbReference type="ARBA" id="ARBA00022840"/>
    </source>
</evidence>
<evidence type="ECO:0000256" key="2">
    <source>
        <dbReference type="ARBA" id="ARBA00022527"/>
    </source>
</evidence>
<evidence type="ECO:0000256" key="7">
    <source>
        <dbReference type="ARBA" id="ARBA00023193"/>
    </source>
</evidence>
<evidence type="ECO:0000256" key="13">
    <source>
        <dbReference type="SAM" id="MobiDB-lite"/>
    </source>
</evidence>
<dbReference type="EC" id="2.7.11.1" evidence="1"/>
<evidence type="ECO:0000259" key="14">
    <source>
        <dbReference type="PROSITE" id="PS50011"/>
    </source>
</evidence>
<feature type="region of interest" description="Disordered" evidence="13">
    <location>
        <begin position="68"/>
        <end position="100"/>
    </location>
</feature>
<comment type="catalytic activity">
    <reaction evidence="10">
        <text>L-seryl-[protein] + ATP = O-phospho-L-seryl-[protein] + ADP + H(+)</text>
        <dbReference type="Rhea" id="RHEA:17989"/>
        <dbReference type="Rhea" id="RHEA-COMP:9863"/>
        <dbReference type="Rhea" id="RHEA-COMP:11604"/>
        <dbReference type="ChEBI" id="CHEBI:15378"/>
        <dbReference type="ChEBI" id="CHEBI:29999"/>
        <dbReference type="ChEBI" id="CHEBI:30616"/>
        <dbReference type="ChEBI" id="CHEBI:83421"/>
        <dbReference type="ChEBI" id="CHEBI:456216"/>
        <dbReference type="EC" id="2.7.11.1"/>
    </reaction>
    <physiologicalReaction direction="left-to-right" evidence="10">
        <dbReference type="Rhea" id="RHEA:17990"/>
    </physiologicalReaction>
</comment>
<dbReference type="InterPro" id="IPR008271">
    <property type="entry name" value="Ser/Thr_kinase_AS"/>
</dbReference>
<comment type="similarity">
    <text evidence="8">Belongs to the protein kinase superfamily. Ser/Thr protein kinase family. GCN2 subfamily.</text>
</comment>
<feature type="domain" description="Protein kinase" evidence="14">
    <location>
        <begin position="104"/>
        <end position="407"/>
    </location>
</feature>
<keyword evidence="6 11" id="KW-0067">ATP-binding</keyword>
<dbReference type="PANTHER" id="PTHR11042:SF160">
    <property type="entry name" value="EUKARYOTIC TRANSLATION INITIATION FACTOR 2-ALPHA KINASE 1"/>
    <property type="match status" value="1"/>
</dbReference>
<gene>
    <name evidence="15" type="ORF">PCOR1329_LOCUS6782</name>
</gene>
<dbReference type="Gene3D" id="3.30.200.20">
    <property type="entry name" value="Phosphorylase Kinase, domain 1"/>
    <property type="match status" value="1"/>
</dbReference>
<evidence type="ECO:0000256" key="9">
    <source>
        <dbReference type="ARBA" id="ARBA00048659"/>
    </source>
</evidence>
<dbReference type="Pfam" id="PF00069">
    <property type="entry name" value="Pkinase"/>
    <property type="match status" value="2"/>
</dbReference>
<evidence type="ECO:0000256" key="5">
    <source>
        <dbReference type="ARBA" id="ARBA00022777"/>
    </source>
</evidence>
<keyword evidence="3" id="KW-0808">Transferase</keyword>
<protein>
    <recommendedName>
        <fullName evidence="1">non-specific serine/threonine protein kinase</fullName>
        <ecNumber evidence="1">2.7.11.1</ecNumber>
    </recommendedName>
</protein>
<feature type="non-terminal residue" evidence="15">
    <location>
        <position position="1"/>
    </location>
</feature>
<name>A0ABN9Q0H4_9DINO</name>
<dbReference type="PROSITE" id="PS00107">
    <property type="entry name" value="PROTEIN_KINASE_ATP"/>
    <property type="match status" value="1"/>
</dbReference>
<dbReference type="Gene3D" id="1.10.510.10">
    <property type="entry name" value="Transferase(Phosphotransferase) domain 1"/>
    <property type="match status" value="1"/>
</dbReference>
<dbReference type="InterPro" id="IPR011009">
    <property type="entry name" value="Kinase-like_dom_sf"/>
</dbReference>
<keyword evidence="7" id="KW-0652">Protein synthesis inhibitor</keyword>